<dbReference type="SMART" id="SM00387">
    <property type="entry name" value="HATPase_c"/>
    <property type="match status" value="1"/>
</dbReference>
<feature type="transmembrane region" description="Helical" evidence="9">
    <location>
        <begin position="63"/>
        <end position="85"/>
    </location>
</feature>
<evidence type="ECO:0000256" key="1">
    <source>
        <dbReference type="ARBA" id="ARBA00000085"/>
    </source>
</evidence>
<dbReference type="InterPro" id="IPR003594">
    <property type="entry name" value="HATPase_dom"/>
</dbReference>
<evidence type="ECO:0000256" key="7">
    <source>
        <dbReference type="ARBA" id="ARBA00022840"/>
    </source>
</evidence>
<dbReference type="Pfam" id="PF07730">
    <property type="entry name" value="HisKA_3"/>
    <property type="match status" value="1"/>
</dbReference>
<keyword evidence="9" id="KW-0812">Transmembrane</keyword>
<comment type="caution">
    <text evidence="11">The sequence shown here is derived from an EMBL/GenBank/DDBJ whole genome shotgun (WGS) entry which is preliminary data.</text>
</comment>
<dbReference type="Gene3D" id="3.30.565.10">
    <property type="entry name" value="Histidine kinase-like ATPase, C-terminal domain"/>
    <property type="match status" value="1"/>
</dbReference>
<keyword evidence="9" id="KW-1133">Transmembrane helix</keyword>
<keyword evidence="6 11" id="KW-0418">Kinase</keyword>
<feature type="transmembrane region" description="Helical" evidence="9">
    <location>
        <begin position="39"/>
        <end position="57"/>
    </location>
</feature>
<keyword evidence="3" id="KW-0597">Phosphoprotein</keyword>
<evidence type="ECO:0000313" key="11">
    <source>
        <dbReference type="EMBL" id="MEJ2860859.1"/>
    </source>
</evidence>
<dbReference type="EMBL" id="JBBEGM010000002">
    <property type="protein sequence ID" value="MEJ2860859.1"/>
    <property type="molecule type" value="Genomic_DNA"/>
</dbReference>
<feature type="domain" description="Histidine kinase/HSP90-like ATPase" evidence="10">
    <location>
        <begin position="323"/>
        <end position="417"/>
    </location>
</feature>
<gene>
    <name evidence="11" type="ORF">WCD58_06820</name>
</gene>
<dbReference type="GO" id="GO:0016301">
    <property type="term" value="F:kinase activity"/>
    <property type="evidence" value="ECO:0007669"/>
    <property type="project" value="UniProtKB-KW"/>
</dbReference>
<comment type="catalytic activity">
    <reaction evidence="1">
        <text>ATP + protein L-histidine = ADP + protein N-phospho-L-histidine.</text>
        <dbReference type="EC" id="2.7.13.3"/>
    </reaction>
</comment>
<proteinExistence type="predicted"/>
<feature type="transmembrane region" description="Helical" evidence="9">
    <location>
        <begin position="166"/>
        <end position="188"/>
    </location>
</feature>
<dbReference type="PANTHER" id="PTHR24421">
    <property type="entry name" value="NITRATE/NITRITE SENSOR PROTEIN NARX-RELATED"/>
    <property type="match status" value="1"/>
</dbReference>
<accession>A0ABU8M0G2</accession>
<evidence type="ECO:0000256" key="9">
    <source>
        <dbReference type="SAM" id="Phobius"/>
    </source>
</evidence>
<sequence>MTPPDGPAAESVAPEGAGVRVDALLTRVGLTTPRRRDGALAVATALVSVLLVLVGLADPTLAGALATGTSSVPVLLVVLVAQAAVLVVRRTAPALCLVVTIGLQVVLAGMLPPEAFLRGLAPVIAAYTCGAWLPVRRALVLAVLAALAEAVGSVVLPTGTITTAQVLTQLVSSVLTYLAATLLGGYVATRRRVGRMERLRAAEAVDAQRARADAAIAGERTRVARELHDIAAHHLAAMVVQASMAERLVDRDPEAARRTIAEVRSQGRATLHDLRSVVGALRERDAVSDDGAPVPGLAMLDRLVAGAGAELRVVGEPRELAPVADVSVYRVAQEALSNARDHAPGAPVTVRVEHGETATVLEVANGRPASAPAEPGPGRGLGLVGMRERADLIGADLDVGPRPDGGWSVRLEIPRSSS</sequence>
<evidence type="ECO:0000256" key="4">
    <source>
        <dbReference type="ARBA" id="ARBA00022679"/>
    </source>
</evidence>
<dbReference type="InterPro" id="IPR011712">
    <property type="entry name" value="Sig_transdc_His_kin_sub3_dim/P"/>
</dbReference>
<evidence type="ECO:0000256" key="2">
    <source>
        <dbReference type="ARBA" id="ARBA00012438"/>
    </source>
</evidence>
<evidence type="ECO:0000256" key="5">
    <source>
        <dbReference type="ARBA" id="ARBA00022741"/>
    </source>
</evidence>
<dbReference type="PANTHER" id="PTHR24421:SF10">
    <property type="entry name" value="NITRATE_NITRITE SENSOR PROTEIN NARQ"/>
    <property type="match status" value="1"/>
</dbReference>
<dbReference type="Gene3D" id="1.20.5.1930">
    <property type="match status" value="1"/>
</dbReference>
<dbReference type="EC" id="2.7.13.3" evidence="2"/>
<keyword evidence="5" id="KW-0547">Nucleotide-binding</keyword>
<keyword evidence="12" id="KW-1185">Reference proteome</keyword>
<protein>
    <recommendedName>
        <fullName evidence="2">histidine kinase</fullName>
        <ecNumber evidence="2">2.7.13.3</ecNumber>
    </recommendedName>
</protein>
<organism evidence="11 12">
    <name type="scientific">Actinomycetospora flava</name>
    <dbReference type="NCBI Taxonomy" id="3129232"/>
    <lineage>
        <taxon>Bacteria</taxon>
        <taxon>Bacillati</taxon>
        <taxon>Actinomycetota</taxon>
        <taxon>Actinomycetes</taxon>
        <taxon>Pseudonocardiales</taxon>
        <taxon>Pseudonocardiaceae</taxon>
        <taxon>Actinomycetospora</taxon>
    </lineage>
</organism>
<dbReference type="RefSeq" id="WP_337700916.1">
    <property type="nucleotide sequence ID" value="NZ_JBBEGM010000002.1"/>
</dbReference>
<dbReference type="CDD" id="cd16917">
    <property type="entry name" value="HATPase_UhpB-NarQ-NarX-like"/>
    <property type="match status" value="1"/>
</dbReference>
<name>A0ABU8M0G2_9PSEU</name>
<evidence type="ECO:0000313" key="12">
    <source>
        <dbReference type="Proteomes" id="UP001369736"/>
    </source>
</evidence>
<evidence type="ECO:0000256" key="8">
    <source>
        <dbReference type="ARBA" id="ARBA00023012"/>
    </source>
</evidence>
<feature type="transmembrane region" description="Helical" evidence="9">
    <location>
        <begin position="140"/>
        <end position="160"/>
    </location>
</feature>
<feature type="transmembrane region" description="Helical" evidence="9">
    <location>
        <begin position="92"/>
        <end position="110"/>
    </location>
</feature>
<evidence type="ECO:0000256" key="6">
    <source>
        <dbReference type="ARBA" id="ARBA00022777"/>
    </source>
</evidence>
<dbReference type="Proteomes" id="UP001369736">
    <property type="component" value="Unassembled WGS sequence"/>
</dbReference>
<keyword evidence="8" id="KW-0902">Two-component regulatory system</keyword>
<feature type="transmembrane region" description="Helical" evidence="9">
    <location>
        <begin position="116"/>
        <end position="133"/>
    </location>
</feature>
<keyword evidence="7" id="KW-0067">ATP-binding</keyword>
<dbReference type="Pfam" id="PF02518">
    <property type="entry name" value="HATPase_c"/>
    <property type="match status" value="1"/>
</dbReference>
<dbReference type="InterPro" id="IPR050482">
    <property type="entry name" value="Sensor_HK_TwoCompSys"/>
</dbReference>
<keyword evidence="9" id="KW-0472">Membrane</keyword>
<evidence type="ECO:0000256" key="3">
    <source>
        <dbReference type="ARBA" id="ARBA00022553"/>
    </source>
</evidence>
<dbReference type="SUPFAM" id="SSF55874">
    <property type="entry name" value="ATPase domain of HSP90 chaperone/DNA topoisomerase II/histidine kinase"/>
    <property type="match status" value="1"/>
</dbReference>
<evidence type="ECO:0000259" key="10">
    <source>
        <dbReference type="SMART" id="SM00387"/>
    </source>
</evidence>
<dbReference type="InterPro" id="IPR036890">
    <property type="entry name" value="HATPase_C_sf"/>
</dbReference>
<reference evidence="11 12" key="1">
    <citation type="submission" date="2024-03" db="EMBL/GenBank/DDBJ databases">
        <title>Actinomycetospora sp. OC33-EN07, a novel actinomycete isolated from wild orchid (Aerides multiflora).</title>
        <authorList>
            <person name="Suriyachadkun C."/>
        </authorList>
    </citation>
    <scope>NUCLEOTIDE SEQUENCE [LARGE SCALE GENOMIC DNA]</scope>
    <source>
        <strain evidence="11 12">OC33-EN07</strain>
    </source>
</reference>
<keyword evidence="4" id="KW-0808">Transferase</keyword>